<accession>A0A821VE21</accession>
<comment type="caution">
    <text evidence="1">The sequence shown here is derived from an EMBL/GenBank/DDBJ whole genome shotgun (WGS) entry which is preliminary data.</text>
</comment>
<dbReference type="AlphaFoldDB" id="A0A821VE21"/>
<organism evidence="1 2">
    <name type="scientific">Rotaria socialis</name>
    <dbReference type="NCBI Taxonomy" id="392032"/>
    <lineage>
        <taxon>Eukaryota</taxon>
        <taxon>Metazoa</taxon>
        <taxon>Spiralia</taxon>
        <taxon>Gnathifera</taxon>
        <taxon>Rotifera</taxon>
        <taxon>Eurotatoria</taxon>
        <taxon>Bdelloidea</taxon>
        <taxon>Philodinida</taxon>
        <taxon>Philodinidae</taxon>
        <taxon>Rotaria</taxon>
    </lineage>
</organism>
<dbReference type="EMBL" id="CAJOBR010012277">
    <property type="protein sequence ID" value="CAF4905371.1"/>
    <property type="molecule type" value="Genomic_DNA"/>
</dbReference>
<evidence type="ECO:0000313" key="2">
    <source>
        <dbReference type="Proteomes" id="UP000663848"/>
    </source>
</evidence>
<gene>
    <name evidence="1" type="ORF">QYT958_LOCUS30936</name>
</gene>
<sequence>RIQTGLYVALKVTISDENELYDSQYLLENINKSKRSFAVLRFTCCESVDLDQTKVVSTFQDLNVSPAAFEADLNTPAMWMTWYFEVINQ</sequence>
<protein>
    <submittedName>
        <fullName evidence="1">Uncharacterized protein</fullName>
    </submittedName>
</protein>
<name>A0A821VE21_9BILA</name>
<evidence type="ECO:0000313" key="1">
    <source>
        <dbReference type="EMBL" id="CAF4905371.1"/>
    </source>
</evidence>
<feature type="non-terminal residue" evidence="1">
    <location>
        <position position="1"/>
    </location>
</feature>
<reference evidence="1" key="1">
    <citation type="submission" date="2021-02" db="EMBL/GenBank/DDBJ databases">
        <authorList>
            <person name="Nowell W R."/>
        </authorList>
    </citation>
    <scope>NUCLEOTIDE SEQUENCE</scope>
</reference>
<dbReference type="Proteomes" id="UP000663848">
    <property type="component" value="Unassembled WGS sequence"/>
</dbReference>
<proteinExistence type="predicted"/>